<gene>
    <name evidence="1" type="ORF">Tci_909567</name>
</gene>
<name>A0A699VVS9_TANCI</name>
<protein>
    <recommendedName>
        <fullName evidence="2">Reverse transcriptase domain-containing protein</fullName>
    </recommendedName>
</protein>
<reference evidence="1" key="1">
    <citation type="journal article" date="2019" name="Sci. Rep.">
        <title>Draft genome of Tanacetum cinerariifolium, the natural source of mosquito coil.</title>
        <authorList>
            <person name="Yamashiro T."/>
            <person name="Shiraishi A."/>
            <person name="Satake H."/>
            <person name="Nakayama K."/>
        </authorList>
    </citation>
    <scope>NUCLEOTIDE SEQUENCE</scope>
</reference>
<comment type="caution">
    <text evidence="1">The sequence shown here is derived from an EMBL/GenBank/DDBJ whole genome shotgun (WGS) entry which is preliminary data.</text>
</comment>
<dbReference type="AlphaFoldDB" id="A0A699VVS9"/>
<accession>A0A699VVS9</accession>
<feature type="non-terminal residue" evidence="1">
    <location>
        <position position="87"/>
    </location>
</feature>
<evidence type="ECO:0008006" key="2">
    <source>
        <dbReference type="Google" id="ProtNLM"/>
    </source>
</evidence>
<dbReference type="EMBL" id="BKCJ011487995">
    <property type="protein sequence ID" value="GFD37598.1"/>
    <property type="molecule type" value="Genomic_DNA"/>
</dbReference>
<evidence type="ECO:0000313" key="1">
    <source>
        <dbReference type="EMBL" id="GFD37598.1"/>
    </source>
</evidence>
<organism evidence="1">
    <name type="scientific">Tanacetum cinerariifolium</name>
    <name type="common">Dalmatian daisy</name>
    <name type="synonym">Chrysanthemum cinerariifolium</name>
    <dbReference type="NCBI Taxonomy" id="118510"/>
    <lineage>
        <taxon>Eukaryota</taxon>
        <taxon>Viridiplantae</taxon>
        <taxon>Streptophyta</taxon>
        <taxon>Embryophyta</taxon>
        <taxon>Tracheophyta</taxon>
        <taxon>Spermatophyta</taxon>
        <taxon>Magnoliopsida</taxon>
        <taxon>eudicotyledons</taxon>
        <taxon>Gunneridae</taxon>
        <taxon>Pentapetalae</taxon>
        <taxon>asterids</taxon>
        <taxon>campanulids</taxon>
        <taxon>Asterales</taxon>
        <taxon>Asteraceae</taxon>
        <taxon>Asteroideae</taxon>
        <taxon>Anthemideae</taxon>
        <taxon>Anthemidinae</taxon>
        <taxon>Tanacetum</taxon>
    </lineage>
</organism>
<proteinExistence type="predicted"/>
<sequence length="87" mass="9923">MGLKGGGLITRMRSALIDFDVDEIMVVKATGMTEIRARYRDKALQIAEAQLYSKRYLENCLDNLHIHQRGKPLDPRVNKILADFYGV</sequence>